<dbReference type="EMBL" id="MCFA01000006">
    <property type="protein sequence ID" value="ORY18614.1"/>
    <property type="molecule type" value="Genomic_DNA"/>
</dbReference>
<dbReference type="AlphaFoldDB" id="A0A1Y2A807"/>
<dbReference type="InterPro" id="IPR001138">
    <property type="entry name" value="Zn2Cys6_DnaBD"/>
</dbReference>
<dbReference type="SMART" id="SM00248">
    <property type="entry name" value="ANK"/>
    <property type="match status" value="7"/>
</dbReference>
<dbReference type="OrthoDB" id="3801246at2759"/>
<proteinExistence type="predicted"/>
<comment type="caution">
    <text evidence="5">The sequence shown here is derived from an EMBL/GenBank/DDBJ whole genome shotgun (WGS) entry which is preliminary data.</text>
</comment>
<accession>A0A1Y2A807</accession>
<sequence>MSTTNTPAPVSLGRQGTDGLVTLPPRKKRCLDFVKCHFCRRDKQKCLPSHGRVWPGQKCVRCVSENLECGPPERKGSAKTKLPISAAVLRRRDVPVVSEDNSAILRSENIPFVAEENSAVFRSEDVPVVSGEHQAVLRSEVVPEENPGNETKDIEDLLLLTSYHRVLMMATRELQELIDQMEGLAREDMPNGGWSEINAVKDFHTFVRDMESLIDKRFRDALHAATPKSTPSLALPRLFMQFHEAKKSPLPPSEAYESWHEFYLLMETGDYGAAFVLQLSRSSTQHPHLRRVKLDFGQLLQCLPLFQGSIRRVLGELESESAINVPKVIKDFPLFIPKSIIKDDYDFDGLDNARFQGDCIGRSLLHIAFDHGTCIEEWRFPRFLSGHQDILGRTQLHVAALKGKSHAGFCWKLRGLDPNKILPSGMTALHLAAIIGQLETFEAMFRNHCTNWDARDIWGRSAAHYLSARNKALVLGLALDYGPTEFFELLLQPGVDFNQPDHFGQTPFSRATSRKRVDVMRLLGSFESVNVNTTDLEGDTPLRQAVQKDFKEGIAYLVKRDDVDVNLANGFGRTPLISAAYCGRFHVAQILANHPNIDLNLRDLYNRTALDHAKEQGSKKIVNMLQSEKRMSKTEWLEWAERDFEMLSTDTDTEGDSEPWFH</sequence>
<evidence type="ECO:0000313" key="5">
    <source>
        <dbReference type="EMBL" id="ORY18614.1"/>
    </source>
</evidence>
<evidence type="ECO:0000256" key="2">
    <source>
        <dbReference type="ARBA" id="ARBA00023043"/>
    </source>
</evidence>
<evidence type="ECO:0000256" key="1">
    <source>
        <dbReference type="ARBA" id="ARBA00022737"/>
    </source>
</evidence>
<keyword evidence="2" id="KW-0040">ANK repeat</keyword>
<dbReference type="Proteomes" id="UP000193144">
    <property type="component" value="Unassembled WGS sequence"/>
</dbReference>
<dbReference type="Pfam" id="PF00023">
    <property type="entry name" value="Ank"/>
    <property type="match status" value="2"/>
</dbReference>
<dbReference type="InterPro" id="IPR050776">
    <property type="entry name" value="Ank_Repeat/CDKN_Inhibitor"/>
</dbReference>
<reference evidence="5 6" key="1">
    <citation type="submission" date="2016-07" db="EMBL/GenBank/DDBJ databases">
        <title>Pervasive Adenine N6-methylation of Active Genes in Fungi.</title>
        <authorList>
            <consortium name="DOE Joint Genome Institute"/>
            <person name="Mondo S.J."/>
            <person name="Dannebaum R.O."/>
            <person name="Kuo R.C."/>
            <person name="Labutti K."/>
            <person name="Haridas S."/>
            <person name="Kuo A."/>
            <person name="Salamov A."/>
            <person name="Ahrendt S.R."/>
            <person name="Lipzen A."/>
            <person name="Sullivan W."/>
            <person name="Andreopoulos W.B."/>
            <person name="Clum A."/>
            <person name="Lindquist E."/>
            <person name="Daum C."/>
            <person name="Ramamoorthy G.K."/>
            <person name="Gryganskyi A."/>
            <person name="Culley D."/>
            <person name="Magnuson J.K."/>
            <person name="James T.Y."/>
            <person name="O'Malley M.A."/>
            <person name="Stajich J.E."/>
            <person name="Spatafora J.W."/>
            <person name="Visel A."/>
            <person name="Grigoriev I.V."/>
        </authorList>
    </citation>
    <scope>NUCLEOTIDE SEQUENCE [LARGE SCALE GENOMIC DNA]</scope>
    <source>
        <strain evidence="5 6">CBS 115471</strain>
    </source>
</reference>
<dbReference type="SUPFAM" id="SSF48403">
    <property type="entry name" value="Ankyrin repeat"/>
    <property type="match status" value="1"/>
</dbReference>
<dbReference type="InterPro" id="IPR002110">
    <property type="entry name" value="Ankyrin_rpt"/>
</dbReference>
<keyword evidence="6" id="KW-1185">Reference proteome</keyword>
<dbReference type="GO" id="GO:0008270">
    <property type="term" value="F:zinc ion binding"/>
    <property type="evidence" value="ECO:0007669"/>
    <property type="project" value="InterPro"/>
</dbReference>
<evidence type="ECO:0000256" key="4">
    <source>
        <dbReference type="SAM" id="MobiDB-lite"/>
    </source>
</evidence>
<dbReference type="GO" id="GO:0005634">
    <property type="term" value="C:nucleus"/>
    <property type="evidence" value="ECO:0007669"/>
    <property type="project" value="TreeGrafter"/>
</dbReference>
<dbReference type="GO" id="GO:0000981">
    <property type="term" value="F:DNA-binding transcription factor activity, RNA polymerase II-specific"/>
    <property type="evidence" value="ECO:0007669"/>
    <property type="project" value="InterPro"/>
</dbReference>
<dbReference type="PANTHER" id="PTHR24201">
    <property type="entry name" value="ANK_REP_REGION DOMAIN-CONTAINING PROTEIN"/>
    <property type="match status" value="1"/>
</dbReference>
<dbReference type="CDD" id="cd00067">
    <property type="entry name" value="GAL4"/>
    <property type="match status" value="1"/>
</dbReference>
<name>A0A1Y2A807_9PLEO</name>
<evidence type="ECO:0000313" key="6">
    <source>
        <dbReference type="Proteomes" id="UP000193144"/>
    </source>
</evidence>
<dbReference type="Pfam" id="PF12796">
    <property type="entry name" value="Ank_2"/>
    <property type="match status" value="1"/>
</dbReference>
<organism evidence="5 6">
    <name type="scientific">Clohesyomyces aquaticus</name>
    <dbReference type="NCBI Taxonomy" id="1231657"/>
    <lineage>
        <taxon>Eukaryota</taxon>
        <taxon>Fungi</taxon>
        <taxon>Dikarya</taxon>
        <taxon>Ascomycota</taxon>
        <taxon>Pezizomycotina</taxon>
        <taxon>Dothideomycetes</taxon>
        <taxon>Pleosporomycetidae</taxon>
        <taxon>Pleosporales</taxon>
        <taxon>Lindgomycetaceae</taxon>
        <taxon>Clohesyomyces</taxon>
    </lineage>
</organism>
<feature type="region of interest" description="Disordered" evidence="4">
    <location>
        <begin position="1"/>
        <end position="20"/>
    </location>
</feature>
<gene>
    <name evidence="5" type="ORF">BCR34DRAFT_582897</name>
</gene>
<keyword evidence="3" id="KW-0539">Nucleus</keyword>
<dbReference type="Gene3D" id="1.25.40.20">
    <property type="entry name" value="Ankyrin repeat-containing domain"/>
    <property type="match status" value="1"/>
</dbReference>
<dbReference type="InterPro" id="IPR036770">
    <property type="entry name" value="Ankyrin_rpt-contain_sf"/>
</dbReference>
<dbReference type="PANTHER" id="PTHR24201:SF14">
    <property type="entry name" value="CYCLIN-DEPENDENT KINASE 4 INHIBITOR C-LIKE"/>
    <property type="match status" value="1"/>
</dbReference>
<dbReference type="STRING" id="1231657.A0A1Y2A807"/>
<evidence type="ECO:0000256" key="3">
    <source>
        <dbReference type="ARBA" id="ARBA00023242"/>
    </source>
</evidence>
<keyword evidence="1" id="KW-0677">Repeat</keyword>
<protein>
    <submittedName>
        <fullName evidence="5">Ankyrin repeat-containing domain protein</fullName>
    </submittedName>
</protein>